<accession>A0A4C1XXR8</accession>
<dbReference type="OrthoDB" id="6081971at2759"/>
<dbReference type="EMBL" id="BGZK01000998">
    <property type="protein sequence ID" value="GBP67980.1"/>
    <property type="molecule type" value="Genomic_DNA"/>
</dbReference>
<name>A0A4C1XXR8_EUMVA</name>
<evidence type="ECO:0000313" key="4">
    <source>
        <dbReference type="Proteomes" id="UP000299102"/>
    </source>
</evidence>
<dbReference type="PANTHER" id="PTHR12243:SF67">
    <property type="entry name" value="COREPRESSOR OF PANGOLIN, ISOFORM A-RELATED"/>
    <property type="match status" value="1"/>
</dbReference>
<evidence type="ECO:0000313" key="3">
    <source>
        <dbReference type="EMBL" id="GBP67980.1"/>
    </source>
</evidence>
<dbReference type="Pfam" id="PF10545">
    <property type="entry name" value="MADF_DNA_bdg"/>
    <property type="match status" value="1"/>
</dbReference>
<dbReference type="SMART" id="SM00595">
    <property type="entry name" value="MADF"/>
    <property type="match status" value="1"/>
</dbReference>
<dbReference type="PROSITE" id="PS51029">
    <property type="entry name" value="MADF"/>
    <property type="match status" value="1"/>
</dbReference>
<dbReference type="InterPro" id="IPR039353">
    <property type="entry name" value="TF_Adf1"/>
</dbReference>
<dbReference type="Proteomes" id="UP000299102">
    <property type="component" value="Unassembled WGS sequence"/>
</dbReference>
<feature type="region of interest" description="Disordered" evidence="1">
    <location>
        <begin position="105"/>
        <end position="131"/>
    </location>
</feature>
<comment type="caution">
    <text evidence="3">The sequence shown here is derived from an EMBL/GenBank/DDBJ whole genome shotgun (WGS) entry which is preliminary data.</text>
</comment>
<feature type="region of interest" description="Disordered" evidence="1">
    <location>
        <begin position="158"/>
        <end position="182"/>
    </location>
</feature>
<proteinExistence type="predicted"/>
<dbReference type="GO" id="GO:0005634">
    <property type="term" value="C:nucleus"/>
    <property type="evidence" value="ECO:0007669"/>
    <property type="project" value="TreeGrafter"/>
</dbReference>
<gene>
    <name evidence="3" type="ORF">EVAR_57953_1</name>
</gene>
<protein>
    <recommendedName>
        <fullName evidence="2">MADF domain-containing protein</fullName>
    </recommendedName>
</protein>
<sequence>MDGGTEAFIAEVRKHRCIYDVNDEGHKNTIKKLEAWHKIASEVGAENVEIVKARWRNLKDTFLKYKKSRLSCTSKKYRNWYWAQNMKFMEPYIVKKHFKFNTPRNEDFPANELNGNSNDQANEEEDLVQSKEVAPKGLQSLQFNEVFLQDASSESAAIRRKRRKKGQSVDDDEYGDPRRDSEARCVTKHDDICYLFTSYAETFRKFTPRRQAVMKVELANLFMKTEIEQLEESEQLGSRGNKLSPQ</sequence>
<dbReference type="AlphaFoldDB" id="A0A4C1XXR8"/>
<dbReference type="GO" id="GO:0006357">
    <property type="term" value="P:regulation of transcription by RNA polymerase II"/>
    <property type="evidence" value="ECO:0007669"/>
    <property type="project" value="TreeGrafter"/>
</dbReference>
<dbReference type="PANTHER" id="PTHR12243">
    <property type="entry name" value="MADF DOMAIN TRANSCRIPTION FACTOR"/>
    <property type="match status" value="1"/>
</dbReference>
<evidence type="ECO:0000259" key="2">
    <source>
        <dbReference type="PROSITE" id="PS51029"/>
    </source>
</evidence>
<evidence type="ECO:0000256" key="1">
    <source>
        <dbReference type="SAM" id="MobiDB-lite"/>
    </source>
</evidence>
<feature type="domain" description="MADF" evidence="2">
    <location>
        <begin position="7"/>
        <end position="94"/>
    </location>
</feature>
<reference evidence="3 4" key="1">
    <citation type="journal article" date="2019" name="Commun. Biol.">
        <title>The bagworm genome reveals a unique fibroin gene that provides high tensile strength.</title>
        <authorList>
            <person name="Kono N."/>
            <person name="Nakamura H."/>
            <person name="Ohtoshi R."/>
            <person name="Tomita M."/>
            <person name="Numata K."/>
            <person name="Arakawa K."/>
        </authorList>
    </citation>
    <scope>NUCLEOTIDE SEQUENCE [LARGE SCALE GENOMIC DNA]</scope>
</reference>
<dbReference type="GO" id="GO:0005667">
    <property type="term" value="C:transcription regulator complex"/>
    <property type="evidence" value="ECO:0007669"/>
    <property type="project" value="TreeGrafter"/>
</dbReference>
<keyword evidence="4" id="KW-1185">Reference proteome</keyword>
<dbReference type="InterPro" id="IPR006578">
    <property type="entry name" value="MADF-dom"/>
</dbReference>
<organism evidence="3 4">
    <name type="scientific">Eumeta variegata</name>
    <name type="common">Bagworm moth</name>
    <name type="synonym">Eumeta japonica</name>
    <dbReference type="NCBI Taxonomy" id="151549"/>
    <lineage>
        <taxon>Eukaryota</taxon>
        <taxon>Metazoa</taxon>
        <taxon>Ecdysozoa</taxon>
        <taxon>Arthropoda</taxon>
        <taxon>Hexapoda</taxon>
        <taxon>Insecta</taxon>
        <taxon>Pterygota</taxon>
        <taxon>Neoptera</taxon>
        <taxon>Endopterygota</taxon>
        <taxon>Lepidoptera</taxon>
        <taxon>Glossata</taxon>
        <taxon>Ditrysia</taxon>
        <taxon>Tineoidea</taxon>
        <taxon>Psychidae</taxon>
        <taxon>Oiketicinae</taxon>
        <taxon>Eumeta</taxon>
    </lineage>
</organism>